<evidence type="ECO:0000313" key="2">
    <source>
        <dbReference type="Proteomes" id="UP001595477"/>
    </source>
</evidence>
<reference evidence="2" key="1">
    <citation type="journal article" date="2019" name="Int. J. Syst. Evol. Microbiol.">
        <title>The Global Catalogue of Microorganisms (GCM) 10K type strain sequencing project: providing services to taxonomists for standard genome sequencing and annotation.</title>
        <authorList>
            <consortium name="The Broad Institute Genomics Platform"/>
            <consortium name="The Broad Institute Genome Sequencing Center for Infectious Disease"/>
            <person name="Wu L."/>
            <person name="Ma J."/>
        </authorList>
    </citation>
    <scope>NUCLEOTIDE SEQUENCE [LARGE SCALE GENOMIC DNA]</scope>
    <source>
        <strain evidence="2">KCTC 52449</strain>
    </source>
</reference>
<organism evidence="1 2">
    <name type="scientific">Alteromonas oceani</name>
    <dbReference type="NCBI Taxonomy" id="2071609"/>
    <lineage>
        <taxon>Bacteria</taxon>
        <taxon>Pseudomonadati</taxon>
        <taxon>Pseudomonadota</taxon>
        <taxon>Gammaproteobacteria</taxon>
        <taxon>Alteromonadales</taxon>
        <taxon>Alteromonadaceae</taxon>
        <taxon>Alteromonas/Salinimonas group</taxon>
        <taxon>Alteromonas</taxon>
    </lineage>
</organism>
<dbReference type="Proteomes" id="UP001595477">
    <property type="component" value="Unassembled WGS sequence"/>
</dbReference>
<sequence length="382" mass="44646">MSEYQYYKFERLDGYLDAQARQALRAISSRAEISATSFQVYYTYSDLKAEPFELMLRYFDIGFYYADWGSIDAYIKLPAGTLPEALLGFSSDGLHVHENDEWQLLIFSLEEYDEYFDDEHADQFFQHLAGLRSGLMQGDWRLVYFMWLKMFDFNDDVERVPLIQFDFEHLSEEEQAFAALYDIPLALVKALAMVLNAQPSHQAKQAQFQFDTWLNNLTEVEKDTLLRALFEQGQLTRHQALALTRKEPANIDEIYQYWLTPEVISPFIEQAQSQLQQEQAAALAKKMAIEKAEKEQALTDVYNRREHYWQQAQEQADRTCASGYDAASRYLHQLFEAYQFKADEAAFEQCFKRFVVVNNSRKALLNRLKSLLLQGVPLRPFA</sequence>
<keyword evidence="2" id="KW-1185">Reference proteome</keyword>
<dbReference type="EMBL" id="JBHRSX010000099">
    <property type="protein sequence ID" value="MFC3204018.1"/>
    <property type="molecule type" value="Genomic_DNA"/>
</dbReference>
<protein>
    <submittedName>
        <fullName evidence="1">Uncharacterized protein</fullName>
    </submittedName>
</protein>
<proteinExistence type="predicted"/>
<comment type="caution">
    <text evidence="1">The sequence shown here is derived from an EMBL/GenBank/DDBJ whole genome shotgun (WGS) entry which is preliminary data.</text>
</comment>
<gene>
    <name evidence="1" type="ORF">ACFOEW_19615</name>
</gene>
<name>A0ABV7K119_9ALTE</name>
<dbReference type="RefSeq" id="WP_123324190.1">
    <property type="nucleotide sequence ID" value="NZ_JBHRSX010000099.1"/>
</dbReference>
<evidence type="ECO:0000313" key="1">
    <source>
        <dbReference type="EMBL" id="MFC3204018.1"/>
    </source>
</evidence>
<accession>A0ABV7K119</accession>